<dbReference type="GO" id="GO:0006890">
    <property type="term" value="P:retrograde vesicle-mediated transport, Golgi to endoplasmic reticulum"/>
    <property type="evidence" value="ECO:0007669"/>
    <property type="project" value="InterPro"/>
</dbReference>
<evidence type="ECO:0000256" key="2">
    <source>
        <dbReference type="ARBA" id="ARBA00022448"/>
    </source>
</evidence>
<dbReference type="GO" id="GO:0000149">
    <property type="term" value="F:SNARE binding"/>
    <property type="evidence" value="ECO:0007669"/>
    <property type="project" value="TreeGrafter"/>
</dbReference>
<dbReference type="Pfam" id="PF08314">
    <property type="entry name" value="Sec39"/>
    <property type="match status" value="1"/>
</dbReference>
<dbReference type="Proteomes" id="UP001234581">
    <property type="component" value="Unassembled WGS sequence"/>
</dbReference>
<dbReference type="InterPro" id="IPR013244">
    <property type="entry name" value="Sec39_domain"/>
</dbReference>
<organism evidence="6 7">
    <name type="scientific">Lichtheimia ornata</name>
    <dbReference type="NCBI Taxonomy" id="688661"/>
    <lineage>
        <taxon>Eukaryota</taxon>
        <taxon>Fungi</taxon>
        <taxon>Fungi incertae sedis</taxon>
        <taxon>Mucoromycota</taxon>
        <taxon>Mucoromycotina</taxon>
        <taxon>Mucoromycetes</taxon>
        <taxon>Mucorales</taxon>
        <taxon>Lichtheimiaceae</taxon>
        <taxon>Lichtheimia</taxon>
    </lineage>
</organism>
<dbReference type="EMBL" id="JARTCD010000082">
    <property type="protein sequence ID" value="KAJ8653271.1"/>
    <property type="molecule type" value="Genomic_DNA"/>
</dbReference>
<keyword evidence="2" id="KW-0813">Transport</keyword>
<comment type="caution">
    <text evidence="6">The sequence shown here is derived from an EMBL/GenBank/DDBJ whole genome shotgun (WGS) entry which is preliminary data.</text>
</comment>
<reference evidence="6 7" key="1">
    <citation type="submission" date="2023-03" db="EMBL/GenBank/DDBJ databases">
        <title>Genome sequence of Lichtheimia ornata CBS 291.66.</title>
        <authorList>
            <person name="Mohabir J.T."/>
            <person name="Shea T.P."/>
            <person name="Kurbessoian T."/>
            <person name="Berby B."/>
            <person name="Fontaine J."/>
            <person name="Livny J."/>
            <person name="Gnirke A."/>
            <person name="Stajich J.E."/>
            <person name="Cuomo C.A."/>
        </authorList>
    </citation>
    <scope>NUCLEOTIDE SEQUENCE [LARGE SCALE GENOMIC DNA]</scope>
    <source>
        <strain evidence="6">CBS 291.66</strain>
    </source>
</reference>
<dbReference type="AlphaFoldDB" id="A0AAD7XUG2"/>
<feature type="domain" description="Sec39" evidence="5">
    <location>
        <begin position="146"/>
        <end position="836"/>
    </location>
</feature>
<evidence type="ECO:0000313" key="6">
    <source>
        <dbReference type="EMBL" id="KAJ8653271.1"/>
    </source>
</evidence>
<dbReference type="RefSeq" id="XP_058338185.1">
    <property type="nucleotide sequence ID" value="XM_058491090.1"/>
</dbReference>
<dbReference type="PANTHER" id="PTHR15922">
    <property type="entry name" value="NEUROBLASTOMA-AMPLIFIED SEQUENCE"/>
    <property type="match status" value="1"/>
</dbReference>
<evidence type="ECO:0000313" key="7">
    <source>
        <dbReference type="Proteomes" id="UP001234581"/>
    </source>
</evidence>
<proteinExistence type="predicted"/>
<evidence type="ECO:0000256" key="3">
    <source>
        <dbReference type="ARBA" id="ARBA00022824"/>
    </source>
</evidence>
<sequence>MDQSTHKDFLFHFTQGNYQAALDIAKDLSLDTNVVFKAQWQQQQRSGNLQPDNVDLLQSIDDDAWVVNQCLETIVDDWSLQRRILTVGKTRASNKDEDDSIWQQTRWLLNDYIERLETFIEIWPSLQQQQQSFGQMYAAFRDTNLVAQAVEYAHAENSHALRCLLVHHAPIVWPYRLAILAEIPETANPNQFDLPRVDSNDMEDEKWLTTEEPWQQEDMKDTMITSPEQHTTPLSDLSKRFERCEFPAPAAVIRDWYLSKAIQADRMGLCSLALEWIRHGRRMGIKDLEKQEAQLDWLCKYVYTCEPDNDEPATAVCLEQFKTIPSYDVLDGLLDHTDDTSIVNDMRQLILPWLRVCREREIKDEEIEEDGVEMLLYRWLLGTRLDWCCLVLEASKPTLPADERIVQNDLDLSRLVLALLYSNDDTPIDLQVRLFECLPVFDPWDMDQEEDGKQQQQHDDNRISDMATLLPLAETPLGLFTALQSVNAHNLTQMMDALQLHLSAAEVLARYHSGVPLRWFLKEQPVEAQKQLCIRMASQAAGGVETGGKHFDSDNDWRELLDDMMALKEEDNKGVFGRLSRTDIFETFFTSLLRCGRFRLAKDLMVGPNRDKTLDIGRAEQLVIEAQQEFFDNATSGNMYAGNMKLAMECLKILPPTDLVTEETELIEATHKLIYEYQVMDRPGIELMPIQVRQSSNRLNLISKLINTRRRVYKQPADVVALARKLGYQDDLSAEVKVLAMLASAALVDEEYDTAYTLCRDTVDKVHAIADDQTLRRRYNMDEIYECAWQICFNLGKVDSFTDYPRRYDALAMALELSPVQHVHDVLNVWRKLDDEHPNPSQLDFLLPGSTDFDTDGQDNLGLGALKEQVLGFFWNRLSKP</sequence>
<dbReference type="GeneID" id="83218521"/>
<gene>
    <name evidence="6" type="ORF">O0I10_011119</name>
</gene>
<evidence type="ECO:0000256" key="4">
    <source>
        <dbReference type="ARBA" id="ARBA00022927"/>
    </source>
</evidence>
<comment type="subcellular location">
    <subcellularLocation>
        <location evidence="1">Endoplasmic reticulum</location>
    </subcellularLocation>
</comment>
<dbReference type="GO" id="GO:0070939">
    <property type="term" value="C:Dsl1/NZR complex"/>
    <property type="evidence" value="ECO:0007669"/>
    <property type="project" value="TreeGrafter"/>
</dbReference>
<dbReference type="GO" id="GO:0015031">
    <property type="term" value="P:protein transport"/>
    <property type="evidence" value="ECO:0007669"/>
    <property type="project" value="UniProtKB-KW"/>
</dbReference>
<name>A0AAD7XUG2_9FUNG</name>
<dbReference type="PANTHER" id="PTHR15922:SF2">
    <property type="entry name" value="NBAS SUBUNIT OF NRZ TETHERING COMPLEX"/>
    <property type="match status" value="1"/>
</dbReference>
<accession>A0AAD7XUG2</accession>
<evidence type="ECO:0000256" key="1">
    <source>
        <dbReference type="ARBA" id="ARBA00004240"/>
    </source>
</evidence>
<keyword evidence="4" id="KW-0653">Protein transport</keyword>
<keyword evidence="7" id="KW-1185">Reference proteome</keyword>
<keyword evidence="3" id="KW-0256">Endoplasmic reticulum</keyword>
<evidence type="ECO:0000259" key="5">
    <source>
        <dbReference type="Pfam" id="PF08314"/>
    </source>
</evidence>
<protein>
    <recommendedName>
        <fullName evidence="5">Sec39 domain-containing protein</fullName>
    </recommendedName>
</protein>